<dbReference type="AlphaFoldDB" id="A0A3N0UYS1"/>
<dbReference type="InterPro" id="IPR036515">
    <property type="entry name" value="Transposase_17_sf"/>
</dbReference>
<dbReference type="PANTHER" id="PTHR36966:SF1">
    <property type="entry name" value="REP-ASSOCIATED TYROSINE TRANSPOSASE"/>
    <property type="match status" value="1"/>
</dbReference>
<dbReference type="PANTHER" id="PTHR36966">
    <property type="entry name" value="REP-ASSOCIATED TYROSINE TRANSPOSASE"/>
    <property type="match status" value="1"/>
</dbReference>
<dbReference type="GO" id="GO:0004803">
    <property type="term" value="F:transposase activity"/>
    <property type="evidence" value="ECO:0007669"/>
    <property type="project" value="InterPro"/>
</dbReference>
<dbReference type="InterPro" id="IPR052715">
    <property type="entry name" value="RAYT_transposase"/>
</dbReference>
<sequence>MDYRRVWHAGGAYFFTVNLLQRRENDLLLRHVDSLRLVVLSVQQRHPFTIHGWVVLPDHLHALIELPANDADYATRWRLIKSEFSKSIPDREYRSATRRKRGERGVWQRRYWEHCIRDEADYRAHMDYMHINPVKHGLVSMVKDWPHSTFHRLVKQGIYTVDWAGGNEDLLSYSD</sequence>
<dbReference type="EMBL" id="RJVP01000005">
    <property type="protein sequence ID" value="ROH85522.1"/>
    <property type="molecule type" value="Genomic_DNA"/>
</dbReference>
<dbReference type="RefSeq" id="WP_123237841.1">
    <property type="nucleotide sequence ID" value="NZ_RJVP01000005.1"/>
</dbReference>
<dbReference type="InterPro" id="IPR002686">
    <property type="entry name" value="Transposase_17"/>
</dbReference>
<accession>A0A3N0UYS1</accession>
<evidence type="ECO:0000259" key="1">
    <source>
        <dbReference type="SMART" id="SM01321"/>
    </source>
</evidence>
<dbReference type="GO" id="GO:0006313">
    <property type="term" value="P:DNA transposition"/>
    <property type="evidence" value="ECO:0007669"/>
    <property type="project" value="InterPro"/>
</dbReference>
<dbReference type="Gene3D" id="3.30.70.1290">
    <property type="entry name" value="Transposase IS200-like"/>
    <property type="match status" value="1"/>
</dbReference>
<name>A0A3N0UYS1_9PROT</name>
<dbReference type="SMART" id="SM01321">
    <property type="entry name" value="Y1_Tnp"/>
    <property type="match status" value="1"/>
</dbReference>
<dbReference type="SUPFAM" id="SSF143422">
    <property type="entry name" value="Transposase IS200-like"/>
    <property type="match status" value="1"/>
</dbReference>
<feature type="domain" description="Transposase IS200-like" evidence="1">
    <location>
        <begin position="8"/>
        <end position="132"/>
    </location>
</feature>
<reference evidence="2 3" key="1">
    <citation type="submission" date="2018-10" db="EMBL/GenBank/DDBJ databases">
        <authorList>
            <person name="Chen W.-M."/>
        </authorList>
    </citation>
    <scope>NUCLEOTIDE SEQUENCE [LARGE SCALE GENOMIC DNA]</scope>
    <source>
        <strain evidence="2 3">H-5</strain>
    </source>
</reference>
<gene>
    <name evidence="2" type="ORF">ED236_10105</name>
</gene>
<evidence type="ECO:0000313" key="3">
    <source>
        <dbReference type="Proteomes" id="UP000275137"/>
    </source>
</evidence>
<dbReference type="Proteomes" id="UP000275137">
    <property type="component" value="Unassembled WGS sequence"/>
</dbReference>
<proteinExistence type="predicted"/>
<dbReference type="NCBIfam" id="NF047646">
    <property type="entry name" value="REP_Tyr_transpos"/>
    <property type="match status" value="1"/>
</dbReference>
<dbReference type="Pfam" id="PF01797">
    <property type="entry name" value="Y1_Tnp"/>
    <property type="match status" value="1"/>
</dbReference>
<protein>
    <submittedName>
        <fullName evidence="2">Transposase</fullName>
    </submittedName>
</protein>
<evidence type="ECO:0000313" key="2">
    <source>
        <dbReference type="EMBL" id="ROH85522.1"/>
    </source>
</evidence>
<organism evidence="2 3">
    <name type="scientific">Pseudomethylobacillus aquaticus</name>
    <dbReference type="NCBI Taxonomy" id="2676064"/>
    <lineage>
        <taxon>Bacteria</taxon>
        <taxon>Pseudomonadati</taxon>
        <taxon>Pseudomonadota</taxon>
        <taxon>Betaproteobacteria</taxon>
        <taxon>Nitrosomonadales</taxon>
        <taxon>Methylophilaceae</taxon>
        <taxon>Pseudomethylobacillus</taxon>
    </lineage>
</organism>
<keyword evidence="3" id="KW-1185">Reference proteome</keyword>
<comment type="caution">
    <text evidence="2">The sequence shown here is derived from an EMBL/GenBank/DDBJ whole genome shotgun (WGS) entry which is preliminary data.</text>
</comment>
<dbReference type="GO" id="GO:0043565">
    <property type="term" value="F:sequence-specific DNA binding"/>
    <property type="evidence" value="ECO:0007669"/>
    <property type="project" value="TreeGrafter"/>
</dbReference>